<proteinExistence type="predicted"/>
<organism evidence="1 2">
    <name type="scientific">Penicillium patulum</name>
    <name type="common">Penicillium griseofulvum</name>
    <dbReference type="NCBI Taxonomy" id="5078"/>
    <lineage>
        <taxon>Eukaryota</taxon>
        <taxon>Fungi</taxon>
        <taxon>Dikarya</taxon>
        <taxon>Ascomycota</taxon>
        <taxon>Pezizomycotina</taxon>
        <taxon>Eurotiomycetes</taxon>
        <taxon>Eurotiomycetidae</taxon>
        <taxon>Eurotiales</taxon>
        <taxon>Aspergillaceae</taxon>
        <taxon>Penicillium</taxon>
    </lineage>
</organism>
<dbReference type="GeneID" id="63704484"/>
<reference evidence="1 2" key="1">
    <citation type="journal article" date="2016" name="BMC Genomics">
        <title>Genome sequencing and secondary metabolism of the postharvest pathogen Penicillium griseofulvum.</title>
        <authorList>
            <person name="Banani H."/>
            <person name="Marcet-Houben M."/>
            <person name="Ballester A.R."/>
            <person name="Abbruscato P."/>
            <person name="Gonzalez-Candelas L."/>
            <person name="Gabaldon T."/>
            <person name="Spadaro D."/>
        </authorList>
    </citation>
    <scope>NUCLEOTIDE SEQUENCE [LARGE SCALE GENOMIC DNA]</scope>
    <source>
        <strain evidence="1 2">PG3</strain>
    </source>
</reference>
<keyword evidence="2" id="KW-1185">Reference proteome</keyword>
<gene>
    <name evidence="1" type="ORF">PGRI_014710</name>
</gene>
<accession>A0A135LF53</accession>
<comment type="caution">
    <text evidence="1">The sequence shown here is derived from an EMBL/GenBank/DDBJ whole genome shotgun (WGS) entry which is preliminary data.</text>
</comment>
<protein>
    <submittedName>
        <fullName evidence="1">Uncharacterized protein</fullName>
    </submittedName>
</protein>
<dbReference type="RefSeq" id="XP_040646137.1">
    <property type="nucleotide sequence ID" value="XM_040789184.1"/>
</dbReference>
<dbReference type="EMBL" id="LHQR01000065">
    <property type="protein sequence ID" value="KXG47601.1"/>
    <property type="molecule type" value="Genomic_DNA"/>
</dbReference>
<evidence type="ECO:0000313" key="1">
    <source>
        <dbReference type="EMBL" id="KXG47601.1"/>
    </source>
</evidence>
<dbReference type="STRING" id="5078.A0A135LF53"/>
<dbReference type="Proteomes" id="UP000070168">
    <property type="component" value="Unassembled WGS sequence"/>
</dbReference>
<name>A0A135LF53_PENPA</name>
<dbReference type="OrthoDB" id="4358844at2759"/>
<dbReference type="AlphaFoldDB" id="A0A135LF53"/>
<sequence length="167" mass="18307">MRREKQRRDNLASDNHIPSWGRVAIPKPVTGTLANTDLRFRISQIDGAPDIVGPIVSLLLAVEALHQSVAGSKELARIISLDHASLIDFRARFVEGDPHVIRAMREGLGSSLNLIRDATALAEGLLLVDRCIDTLKDGALKSEVMAIANEMRPPPQTPLPHIQLLDF</sequence>
<dbReference type="OMA" id="HEGHLIS"/>
<evidence type="ECO:0000313" key="2">
    <source>
        <dbReference type="Proteomes" id="UP000070168"/>
    </source>
</evidence>